<gene>
    <name evidence="1" type="ORF">ABVC42_03045</name>
</gene>
<dbReference type="Proteomes" id="UP001434419">
    <property type="component" value="Unassembled WGS sequence"/>
</dbReference>
<comment type="caution">
    <text evidence="1">The sequence shown here is derived from an EMBL/GenBank/DDBJ whole genome shotgun (WGS) entry which is preliminary data.</text>
</comment>
<keyword evidence="2" id="KW-1185">Reference proteome</keyword>
<proteinExistence type="predicted"/>
<accession>A0ABV2B7B4</accession>
<reference evidence="1" key="1">
    <citation type="submission" date="2024-06" db="EMBL/GenBank/DDBJ databases">
        <title>Vaginal Lactobacillus fatty acid response mechanisms reveal a metabolite-targeted strategy for bacterial vaginosis treatment.</title>
        <authorList>
            <person name="Zhu M."/>
            <person name="Blainey P.C."/>
            <person name="Bloom S.M."/>
            <person name="Kwon D.S."/>
        </authorList>
    </citation>
    <scope>NUCLEOTIDE SEQUENCE</scope>
    <source>
        <strain evidence="1">194_F1_1</strain>
    </source>
</reference>
<organism evidence="1 2">
    <name type="scientific">Lactobacillus crispatus</name>
    <dbReference type="NCBI Taxonomy" id="47770"/>
    <lineage>
        <taxon>Bacteria</taxon>
        <taxon>Bacillati</taxon>
        <taxon>Bacillota</taxon>
        <taxon>Bacilli</taxon>
        <taxon>Lactobacillales</taxon>
        <taxon>Lactobacillaceae</taxon>
        <taxon>Lactobacillus</taxon>
    </lineage>
</organism>
<sequence length="58" mass="6255">MVQVHQFGVAYQRAGKYSESQLILMANSNAISGVSGSDFATMPVEVKKILGIKKALIE</sequence>
<dbReference type="EMBL" id="JBETVU010000012">
    <property type="protein sequence ID" value="MES5148909.1"/>
    <property type="molecule type" value="Genomic_DNA"/>
</dbReference>
<evidence type="ECO:0000313" key="1">
    <source>
        <dbReference type="EMBL" id="MES5148909.1"/>
    </source>
</evidence>
<evidence type="ECO:0000313" key="2">
    <source>
        <dbReference type="Proteomes" id="UP001434419"/>
    </source>
</evidence>
<protein>
    <submittedName>
        <fullName evidence="1">Uncharacterized protein</fullName>
    </submittedName>
</protein>
<dbReference type="RefSeq" id="WP_005722058.1">
    <property type="nucleotide sequence ID" value="NZ_CAZZQD010000001.1"/>
</dbReference>
<name>A0ABV2B7B4_9LACO</name>